<keyword evidence="1" id="KW-1133">Transmembrane helix</keyword>
<proteinExistence type="predicted"/>
<dbReference type="Proteomes" id="UP000698242">
    <property type="component" value="Unassembled WGS sequence"/>
</dbReference>
<keyword evidence="1" id="KW-0812">Transmembrane</keyword>
<protein>
    <submittedName>
        <fullName evidence="2">Uncharacterized protein</fullName>
    </submittedName>
</protein>
<keyword evidence="3" id="KW-1185">Reference proteome</keyword>
<organism evidence="2 3">
    <name type="scientific">Profundibacterium mesophilum KAUST100406-0324</name>
    <dbReference type="NCBI Taxonomy" id="1037889"/>
    <lineage>
        <taxon>Bacteria</taxon>
        <taxon>Pseudomonadati</taxon>
        <taxon>Pseudomonadota</taxon>
        <taxon>Alphaproteobacteria</taxon>
        <taxon>Rhodobacterales</taxon>
        <taxon>Roseobacteraceae</taxon>
        <taxon>Profundibacterium</taxon>
    </lineage>
</organism>
<dbReference type="Pfam" id="PF20082">
    <property type="entry name" value="DUF6476"/>
    <property type="match status" value="1"/>
</dbReference>
<evidence type="ECO:0000313" key="2">
    <source>
        <dbReference type="EMBL" id="KAF0674946.1"/>
    </source>
</evidence>
<keyword evidence="1" id="KW-0472">Membrane</keyword>
<dbReference type="InterPro" id="IPR045519">
    <property type="entry name" value="DUF6476"/>
</dbReference>
<evidence type="ECO:0000256" key="1">
    <source>
        <dbReference type="SAM" id="Phobius"/>
    </source>
</evidence>
<dbReference type="OrthoDB" id="7872651at2"/>
<sequence length="104" mass="11281">MDDTPDTQPLAGLIFLKWLVTGLTATMLVGLVVLIVLFVTRFPDRATVPLPATLRLPAGVEAIAFTRGPDWLGVVTADDRILILDAATQELRQTIVIERGDSAR</sequence>
<name>A0A921NNH1_9RHOB</name>
<reference evidence="2" key="1">
    <citation type="submission" date="2013-03" db="EMBL/GenBank/DDBJ databases">
        <title>Genome Sequence of the Profundibacterium mesophilum strain KAUST100406-0324T from Red Sea, a novel genus in the family Rhodobacteraceae.</title>
        <authorList>
            <person name="Essack M."/>
            <person name="Alam I."/>
            <person name="Lafi F."/>
            <person name="Alawi W."/>
            <person name="Kamanu F."/>
            <person name="Al-Suwailem A."/>
            <person name="Lee O.O."/>
            <person name="Xu Y."/>
            <person name="Bajic V."/>
            <person name="Qian P.-Y."/>
            <person name="Archer J."/>
        </authorList>
    </citation>
    <scope>NUCLEOTIDE SEQUENCE</scope>
    <source>
        <strain evidence="2">KAUST100406-0324</strain>
    </source>
</reference>
<gene>
    <name evidence="2" type="ORF">PMES_02655</name>
</gene>
<evidence type="ECO:0000313" key="3">
    <source>
        <dbReference type="Proteomes" id="UP000698242"/>
    </source>
</evidence>
<comment type="caution">
    <text evidence="2">The sequence shown here is derived from an EMBL/GenBank/DDBJ whole genome shotgun (WGS) entry which is preliminary data.</text>
</comment>
<feature type="transmembrane region" description="Helical" evidence="1">
    <location>
        <begin position="15"/>
        <end position="39"/>
    </location>
</feature>
<dbReference type="RefSeq" id="WP_159966175.1">
    <property type="nucleotide sequence ID" value="NZ_APKE01000033.1"/>
</dbReference>
<accession>A0A921NNH1</accession>
<dbReference type="AlphaFoldDB" id="A0A921NNH1"/>
<dbReference type="EMBL" id="APKE01000033">
    <property type="protein sequence ID" value="KAF0674946.1"/>
    <property type="molecule type" value="Genomic_DNA"/>
</dbReference>